<evidence type="ECO:0000256" key="7">
    <source>
        <dbReference type="SAM" id="MobiDB-lite"/>
    </source>
</evidence>
<comment type="caution">
    <text evidence="11">The sequence shown here is derived from an EMBL/GenBank/DDBJ whole genome shotgun (WGS) entry which is preliminary data.</text>
</comment>
<feature type="region of interest" description="Disordered" evidence="7">
    <location>
        <begin position="1"/>
        <end position="20"/>
    </location>
</feature>
<dbReference type="SUPFAM" id="SSF54364">
    <property type="entry name" value="Translation initiation factor IF3, N-terminal domain"/>
    <property type="match status" value="1"/>
</dbReference>
<dbReference type="NCBIfam" id="TIGR00168">
    <property type="entry name" value="infC"/>
    <property type="match status" value="1"/>
</dbReference>
<evidence type="ECO:0000256" key="6">
    <source>
        <dbReference type="RuleBase" id="RU000646"/>
    </source>
</evidence>
<dbReference type="Proteomes" id="UP001229025">
    <property type="component" value="Unassembled WGS sequence"/>
</dbReference>
<protein>
    <recommendedName>
        <fullName evidence="4 5">Translation initiation factor IF-3</fullName>
    </recommendedName>
</protein>
<comment type="function">
    <text evidence="4 6">IF-3 binds to the 30S ribosomal subunit and shifts the equilibrium between 70S ribosomes and their 50S and 30S subunits in favor of the free subunits, thus enhancing the availability of 30S subunits on which protein synthesis initiation begins.</text>
</comment>
<dbReference type="GeneID" id="97327081"/>
<dbReference type="InterPro" id="IPR019814">
    <property type="entry name" value="Translation_initiation_fac_3_N"/>
</dbReference>
<dbReference type="InterPro" id="IPR001288">
    <property type="entry name" value="Translation_initiation_fac_3"/>
</dbReference>
<reference evidence="13" key="3">
    <citation type="submission" date="2023-07" db="EMBL/GenBank/DDBJ databases">
        <title>Genome-based characterization of strain KMM 296 and proposal for reclassification of Cobetia litoralis and Cobetia pacifica, and emended description of the species Cobetia amphilecti and Cobetia marina.</title>
        <authorList>
            <person name="Balabanova L."/>
            <person name="Nedashkovskaya O."/>
        </authorList>
    </citation>
    <scope>NUCLEOTIDE SEQUENCE [LARGE SCALE GENOMIC DNA]</scope>
    <source>
        <strain evidence="13">NRIC 0815</strain>
    </source>
</reference>
<dbReference type="EMBL" id="JASCSA010000006">
    <property type="protein sequence ID" value="MDI5884630.1"/>
    <property type="molecule type" value="Genomic_DNA"/>
</dbReference>
<dbReference type="InterPro" id="IPR019815">
    <property type="entry name" value="Translation_initiation_fac_3_C"/>
</dbReference>
<feature type="domain" description="Translation initiation factor 3 C-terminal" evidence="8">
    <location>
        <begin position="92"/>
        <end position="177"/>
    </location>
</feature>
<dbReference type="HAMAP" id="MF_00080">
    <property type="entry name" value="IF_3"/>
    <property type="match status" value="1"/>
</dbReference>
<evidence type="ECO:0000313" key="10">
    <source>
        <dbReference type="EMBL" id="MDI5884630.1"/>
    </source>
</evidence>
<gene>
    <name evidence="4 11" type="primary">infC</name>
    <name evidence="11" type="ORF">Q4535_13745</name>
    <name evidence="10" type="ORF">QLT01_09725</name>
</gene>
<organism evidence="11 12">
    <name type="scientific">Cobetia amphilecti</name>
    <dbReference type="NCBI Taxonomy" id="1055104"/>
    <lineage>
        <taxon>Bacteria</taxon>
        <taxon>Pseudomonadati</taxon>
        <taxon>Pseudomonadota</taxon>
        <taxon>Gammaproteobacteria</taxon>
        <taxon>Oceanospirillales</taxon>
        <taxon>Halomonadaceae</taxon>
        <taxon>Cobetia</taxon>
    </lineage>
</organism>
<keyword evidence="2 4" id="KW-0396">Initiation factor</keyword>
<evidence type="ECO:0000259" key="9">
    <source>
        <dbReference type="Pfam" id="PF05198"/>
    </source>
</evidence>
<evidence type="ECO:0000259" key="8">
    <source>
        <dbReference type="Pfam" id="PF00707"/>
    </source>
</evidence>
<evidence type="ECO:0000256" key="1">
    <source>
        <dbReference type="ARBA" id="ARBA00005439"/>
    </source>
</evidence>
<reference evidence="11" key="2">
    <citation type="submission" date="2023-07" db="EMBL/GenBank/DDBJ databases">
        <title>Genome content predicts the carbon catabolic preferences of heterotrophic bacteria.</title>
        <authorList>
            <person name="Gralka M."/>
        </authorList>
    </citation>
    <scope>NUCLEOTIDE SEQUENCE</scope>
    <source>
        <strain evidence="11">C2R13</strain>
    </source>
</reference>
<keyword evidence="4" id="KW-0963">Cytoplasm</keyword>
<dbReference type="Gene3D" id="3.30.110.10">
    <property type="entry name" value="Translation initiation factor 3 (IF-3), C-terminal domain"/>
    <property type="match status" value="1"/>
</dbReference>
<feature type="domain" description="Translation initiation factor 3 N-terminal" evidence="9">
    <location>
        <begin position="17"/>
        <end position="82"/>
    </location>
</feature>
<dbReference type="InterPro" id="IPR036788">
    <property type="entry name" value="T_IF-3_C_sf"/>
</dbReference>
<evidence type="ECO:0000256" key="5">
    <source>
        <dbReference type="NCBIfam" id="TIGR00168"/>
    </source>
</evidence>
<comment type="subcellular location">
    <subcellularLocation>
        <location evidence="4 6">Cytoplasm</location>
    </subcellularLocation>
</comment>
<dbReference type="PROSITE" id="PS00938">
    <property type="entry name" value="IF3"/>
    <property type="match status" value="1"/>
</dbReference>
<proteinExistence type="inferred from homology"/>
<dbReference type="SUPFAM" id="SSF55200">
    <property type="entry name" value="Translation initiation factor IF3, C-terminal domain"/>
    <property type="match status" value="1"/>
</dbReference>
<dbReference type="FunFam" id="3.10.20.80:FF:000001">
    <property type="entry name" value="Translation initiation factor IF-3"/>
    <property type="match status" value="1"/>
</dbReference>
<dbReference type="InterPro" id="IPR019813">
    <property type="entry name" value="Translation_initiation_fac3_CS"/>
</dbReference>
<dbReference type="GO" id="GO:0032790">
    <property type="term" value="P:ribosome disassembly"/>
    <property type="evidence" value="ECO:0007669"/>
    <property type="project" value="TreeGrafter"/>
</dbReference>
<dbReference type="GO" id="GO:0005829">
    <property type="term" value="C:cytosol"/>
    <property type="evidence" value="ECO:0007669"/>
    <property type="project" value="TreeGrafter"/>
</dbReference>
<dbReference type="PANTHER" id="PTHR10938">
    <property type="entry name" value="TRANSLATION INITIATION FACTOR IF-3"/>
    <property type="match status" value="1"/>
</dbReference>
<evidence type="ECO:0000313" key="12">
    <source>
        <dbReference type="Proteomes" id="UP001170481"/>
    </source>
</evidence>
<feature type="compositionally biased region" description="Basic and acidic residues" evidence="7">
    <location>
        <begin position="9"/>
        <end position="20"/>
    </location>
</feature>
<dbReference type="InterPro" id="IPR036787">
    <property type="entry name" value="T_IF-3_N_sf"/>
</dbReference>
<reference evidence="10" key="4">
    <citation type="submission" date="2024-05" db="EMBL/GenBank/DDBJ databases">
        <title>Genome-based characterization of strain KMM 296 and proposal for reclassification of Cobetia litoralis and Cobetia pacifica, and emended description of the species Cobetia amphilecti and Cobetia marina.</title>
        <authorList>
            <person name="Balabanova L."/>
            <person name="Nedashkovskaya O."/>
        </authorList>
    </citation>
    <scope>NUCLEOTIDE SEQUENCE</scope>
    <source>
        <strain evidence="10">NRIC 0815</strain>
    </source>
</reference>
<dbReference type="EMBL" id="JAUORK010000020">
    <property type="protein sequence ID" value="MDO6673174.1"/>
    <property type="molecule type" value="Genomic_DNA"/>
</dbReference>
<comment type="similarity">
    <text evidence="1 4 6">Belongs to the IF-3 family.</text>
</comment>
<evidence type="ECO:0000313" key="11">
    <source>
        <dbReference type="EMBL" id="MDO6673174.1"/>
    </source>
</evidence>
<dbReference type="Pfam" id="PF05198">
    <property type="entry name" value="IF3_N"/>
    <property type="match status" value="1"/>
</dbReference>
<dbReference type="GO" id="GO:0003743">
    <property type="term" value="F:translation initiation factor activity"/>
    <property type="evidence" value="ECO:0007669"/>
    <property type="project" value="UniProtKB-UniRule"/>
</dbReference>
<evidence type="ECO:0000256" key="2">
    <source>
        <dbReference type="ARBA" id="ARBA00022540"/>
    </source>
</evidence>
<sequence length="179" mass="20538">MKRNNQRGRPQEKRAPINDRIRADEVRLIDADGEQVGVVSTKDALVKAEEAGLDLVQISNADPIVCKIMDYGKFLFDEKKQKNLQKKKQKQIQVKEVKFRPGTDEGDYQVKLRNLTRFIEGGDKGKVTLRFRGREMAHQDIGRKLMERIAGDLSELVTVESFPKMEGRQMIMILAPKKK</sequence>
<evidence type="ECO:0000313" key="13">
    <source>
        <dbReference type="Proteomes" id="UP001229025"/>
    </source>
</evidence>
<dbReference type="FunFam" id="3.30.110.10:FF:000001">
    <property type="entry name" value="Translation initiation factor IF-3"/>
    <property type="match status" value="1"/>
</dbReference>
<dbReference type="Gene3D" id="3.10.20.80">
    <property type="entry name" value="Translation initiation factor 3 (IF-3), N-terminal domain"/>
    <property type="match status" value="1"/>
</dbReference>
<name>A0AAP4TZH8_9GAMM</name>
<keyword evidence="3 4" id="KW-0648">Protein biosynthesis</keyword>
<dbReference type="GO" id="GO:0043022">
    <property type="term" value="F:ribosome binding"/>
    <property type="evidence" value="ECO:0007669"/>
    <property type="project" value="UniProtKB-ARBA"/>
</dbReference>
<reference evidence="10 13" key="1">
    <citation type="submission" date="2023-04" db="EMBL/GenBank/DDBJ databases">
        <authorList>
            <person name="Otstavnykh N."/>
            <person name="Seitkalieva A."/>
            <person name="Bystritskaya E."/>
        </authorList>
    </citation>
    <scope>NUCLEOTIDE SEQUENCE [LARGE SCALE GENOMIC DNA]</scope>
    <source>
        <strain evidence="10 13">NRIC 0815</strain>
    </source>
</reference>
<dbReference type="Proteomes" id="UP001170481">
    <property type="component" value="Unassembled WGS sequence"/>
</dbReference>
<dbReference type="RefSeq" id="WP_082388253.1">
    <property type="nucleotide sequence ID" value="NZ_CANLSP010000004.1"/>
</dbReference>
<keyword evidence="13" id="KW-1185">Reference proteome</keyword>
<dbReference type="AlphaFoldDB" id="A0AAP4TZH8"/>
<dbReference type="PANTHER" id="PTHR10938:SF0">
    <property type="entry name" value="TRANSLATION INITIATION FACTOR IF-3, MITOCHONDRIAL"/>
    <property type="match status" value="1"/>
</dbReference>
<accession>A0AAP4TZH8</accession>
<dbReference type="GO" id="GO:0016020">
    <property type="term" value="C:membrane"/>
    <property type="evidence" value="ECO:0007669"/>
    <property type="project" value="TreeGrafter"/>
</dbReference>
<dbReference type="Pfam" id="PF00707">
    <property type="entry name" value="IF3_C"/>
    <property type="match status" value="1"/>
</dbReference>
<evidence type="ECO:0000256" key="3">
    <source>
        <dbReference type="ARBA" id="ARBA00022917"/>
    </source>
</evidence>
<evidence type="ECO:0000256" key="4">
    <source>
        <dbReference type="HAMAP-Rule" id="MF_00080"/>
    </source>
</evidence>
<comment type="subunit">
    <text evidence="4 6">Monomer.</text>
</comment>